<keyword evidence="2" id="KW-1185">Reference proteome</keyword>
<sequence length="156" mass="17544">MQLQHFAGLAGRWGDAATALHKRYPRRFCARDSPPNQVARDDIGRGRFAARVWIWSRRSVIRAGFGLVMLCAAASPPLAQSDAGFCLPLFPPLLPSDARLMREFADLLRDEFEQYLSEVTGYFRCLDAERDRAWREAAEVTAQYGAFLEALRAAPP</sequence>
<dbReference type="AlphaFoldDB" id="A0A543K4Y1"/>
<reference evidence="1 2" key="1">
    <citation type="submission" date="2019-06" db="EMBL/GenBank/DDBJ databases">
        <title>Genomic Encyclopedia of Archaeal and Bacterial Type Strains, Phase II (KMG-II): from individual species to whole genera.</title>
        <authorList>
            <person name="Goeker M."/>
        </authorList>
    </citation>
    <scope>NUCLEOTIDE SEQUENCE [LARGE SCALE GENOMIC DNA]</scope>
    <source>
        <strain evidence="1 2">DSM 18423</strain>
    </source>
</reference>
<protein>
    <submittedName>
        <fullName evidence="1">Uncharacterized protein</fullName>
    </submittedName>
</protein>
<dbReference type="Proteomes" id="UP000320582">
    <property type="component" value="Unassembled WGS sequence"/>
</dbReference>
<evidence type="ECO:0000313" key="2">
    <source>
        <dbReference type="Proteomes" id="UP000320582"/>
    </source>
</evidence>
<comment type="caution">
    <text evidence="1">The sequence shown here is derived from an EMBL/GenBank/DDBJ whole genome shotgun (WGS) entry which is preliminary data.</text>
</comment>
<evidence type="ECO:0000313" key="1">
    <source>
        <dbReference type="EMBL" id="TQM90132.1"/>
    </source>
</evidence>
<organism evidence="1 2">
    <name type="scientific">Roseinatronobacter monicus</name>
    <dbReference type="NCBI Taxonomy" id="393481"/>
    <lineage>
        <taxon>Bacteria</taxon>
        <taxon>Pseudomonadati</taxon>
        <taxon>Pseudomonadota</taxon>
        <taxon>Alphaproteobacteria</taxon>
        <taxon>Rhodobacterales</taxon>
        <taxon>Paracoccaceae</taxon>
        <taxon>Roseinatronobacter</taxon>
    </lineage>
</organism>
<name>A0A543K4Y1_9RHOB</name>
<proteinExistence type="predicted"/>
<accession>A0A543K4Y1</accession>
<gene>
    <name evidence="1" type="ORF">BD293_4057</name>
</gene>
<dbReference type="EMBL" id="VFPT01000003">
    <property type="protein sequence ID" value="TQM90132.1"/>
    <property type="molecule type" value="Genomic_DNA"/>
</dbReference>